<dbReference type="SUPFAM" id="SSF55781">
    <property type="entry name" value="GAF domain-like"/>
    <property type="match status" value="1"/>
</dbReference>
<proteinExistence type="inferred from homology"/>
<dbReference type="PANTHER" id="PTHR47876">
    <property type="entry name" value="OS08G0260000 PROTEIN"/>
    <property type="match status" value="1"/>
</dbReference>
<dbReference type="SUPFAM" id="SSF55785">
    <property type="entry name" value="PYP-like sensor domain (PAS domain)"/>
    <property type="match status" value="1"/>
</dbReference>
<dbReference type="PRINTS" id="PR01033">
    <property type="entry name" value="PHYTOCHROME"/>
</dbReference>
<dbReference type="AlphaFoldDB" id="A0A835LEQ3"/>
<dbReference type="PANTHER" id="PTHR47876:SF3">
    <property type="entry name" value="PHYTOCHROME 1"/>
    <property type="match status" value="1"/>
</dbReference>
<dbReference type="InterPro" id="IPR001294">
    <property type="entry name" value="Phytochrome"/>
</dbReference>
<dbReference type="Pfam" id="PF08446">
    <property type="entry name" value="PAS_2"/>
    <property type="match status" value="1"/>
</dbReference>
<dbReference type="Pfam" id="PF01590">
    <property type="entry name" value="GAF"/>
    <property type="match status" value="1"/>
</dbReference>
<dbReference type="GO" id="GO:0009584">
    <property type="term" value="P:detection of visible light"/>
    <property type="evidence" value="ECO:0007669"/>
    <property type="project" value="InterPro"/>
</dbReference>
<dbReference type="GO" id="GO:0006355">
    <property type="term" value="P:regulation of DNA-templated transcription"/>
    <property type="evidence" value="ECO:0007669"/>
    <property type="project" value="InterPro"/>
</dbReference>
<dbReference type="InterPro" id="IPR003018">
    <property type="entry name" value="GAF"/>
</dbReference>
<reference evidence="7 8" key="1">
    <citation type="submission" date="2020-10" db="EMBL/GenBank/DDBJ databases">
        <title>The Coptis chinensis genome and diversification of protoberbering-type alkaloids.</title>
        <authorList>
            <person name="Wang B."/>
            <person name="Shu S."/>
            <person name="Song C."/>
            <person name="Liu Y."/>
        </authorList>
    </citation>
    <scope>NUCLEOTIDE SEQUENCE [LARGE SCALE GENOMIC DNA]</scope>
    <source>
        <strain evidence="7">HL-2020</strain>
        <tissue evidence="7">Leaf</tissue>
    </source>
</reference>
<evidence type="ECO:0000256" key="5">
    <source>
        <dbReference type="ARBA" id="ARBA00023170"/>
    </source>
</evidence>
<evidence type="ECO:0000256" key="3">
    <source>
        <dbReference type="ARBA" id="ARBA00022606"/>
    </source>
</evidence>
<organism evidence="7 8">
    <name type="scientific">Coptis chinensis</name>
    <dbReference type="NCBI Taxonomy" id="261450"/>
    <lineage>
        <taxon>Eukaryota</taxon>
        <taxon>Viridiplantae</taxon>
        <taxon>Streptophyta</taxon>
        <taxon>Embryophyta</taxon>
        <taxon>Tracheophyta</taxon>
        <taxon>Spermatophyta</taxon>
        <taxon>Magnoliopsida</taxon>
        <taxon>Ranunculales</taxon>
        <taxon>Ranunculaceae</taxon>
        <taxon>Coptidoideae</taxon>
        <taxon>Coptis</taxon>
    </lineage>
</organism>
<feature type="domain" description="Phytochrome chromophore attachment site" evidence="6">
    <location>
        <begin position="127"/>
        <end position="187"/>
    </location>
</feature>
<keyword evidence="5" id="KW-0675">Receptor</keyword>
<keyword evidence="3" id="KW-0716">Sensory transduction</keyword>
<dbReference type="Gene3D" id="3.30.450.20">
    <property type="entry name" value="PAS domain"/>
    <property type="match status" value="1"/>
</dbReference>
<keyword evidence="8" id="KW-1185">Reference proteome</keyword>
<dbReference type="EMBL" id="JADFTS010000008">
    <property type="protein sequence ID" value="KAF9591940.1"/>
    <property type="molecule type" value="Genomic_DNA"/>
</dbReference>
<comment type="caution">
    <text evidence="7">The sequence shown here is derived from an EMBL/GenBank/DDBJ whole genome shotgun (WGS) entry which is preliminary data.</text>
</comment>
<protein>
    <recommendedName>
        <fullName evidence="6">Phytochrome chromophore attachment site domain-containing protein</fullName>
    </recommendedName>
</protein>
<evidence type="ECO:0000256" key="4">
    <source>
        <dbReference type="ARBA" id="ARBA00022991"/>
    </source>
</evidence>
<dbReference type="Gene3D" id="3.30.450.40">
    <property type="match status" value="1"/>
</dbReference>
<dbReference type="Proteomes" id="UP000631114">
    <property type="component" value="Unassembled WGS sequence"/>
</dbReference>
<sequence>MLAVQERSLTVIAYSENTISLLGLDTQIFSDSLLGLDVRFCLLPIVTAPLARAAASREISLVNPIWVHSRNTQRPFYAIPHRIDVGIVVDLEPAHFGDPAFTIAWVVQSQKLVVRAISRLQSLLRGEIDVLCDTVVEKVHELTGYDRVMVYKFHEDEHGEVLLEIRSWSDLEPYLGSHYPTTDVPQV</sequence>
<dbReference type="InterPro" id="IPR035965">
    <property type="entry name" value="PAS-like_dom_sf"/>
</dbReference>
<dbReference type="InterPro" id="IPR029016">
    <property type="entry name" value="GAF-like_dom_sf"/>
</dbReference>
<keyword evidence="2" id="KW-0600">Photoreceptor protein</keyword>
<dbReference type="InterPro" id="IPR016132">
    <property type="entry name" value="Phyto_chromo_attachment"/>
</dbReference>
<evidence type="ECO:0000313" key="8">
    <source>
        <dbReference type="Proteomes" id="UP000631114"/>
    </source>
</evidence>
<evidence type="ECO:0000313" key="7">
    <source>
        <dbReference type="EMBL" id="KAF9591940.1"/>
    </source>
</evidence>
<comment type="similarity">
    <text evidence="1">Belongs to the phytochrome family.</text>
</comment>
<gene>
    <name evidence="7" type="ORF">IFM89_010298</name>
</gene>
<dbReference type="PROSITE" id="PS50046">
    <property type="entry name" value="PHYTOCHROME_2"/>
    <property type="match status" value="1"/>
</dbReference>
<keyword evidence="4" id="KW-0157">Chromophore</keyword>
<accession>A0A835LEQ3</accession>
<evidence type="ECO:0000256" key="2">
    <source>
        <dbReference type="ARBA" id="ARBA00022543"/>
    </source>
</evidence>
<dbReference type="OrthoDB" id="2015534at2759"/>
<evidence type="ECO:0000259" key="6">
    <source>
        <dbReference type="PROSITE" id="PS50046"/>
    </source>
</evidence>
<name>A0A835LEQ3_9MAGN</name>
<dbReference type="GO" id="GO:0009881">
    <property type="term" value="F:photoreceptor activity"/>
    <property type="evidence" value="ECO:0007669"/>
    <property type="project" value="UniProtKB-KW"/>
</dbReference>
<evidence type="ECO:0000256" key="1">
    <source>
        <dbReference type="ARBA" id="ARBA00008235"/>
    </source>
</evidence>
<dbReference type="InterPro" id="IPR013654">
    <property type="entry name" value="PAS_2"/>
</dbReference>